<evidence type="ECO:0000313" key="3">
    <source>
        <dbReference type="EMBL" id="KAJ2005051.1"/>
    </source>
</evidence>
<organism evidence="3 4">
    <name type="scientific">Coemansia thaxteri</name>
    <dbReference type="NCBI Taxonomy" id="2663907"/>
    <lineage>
        <taxon>Eukaryota</taxon>
        <taxon>Fungi</taxon>
        <taxon>Fungi incertae sedis</taxon>
        <taxon>Zoopagomycota</taxon>
        <taxon>Kickxellomycotina</taxon>
        <taxon>Kickxellomycetes</taxon>
        <taxon>Kickxellales</taxon>
        <taxon>Kickxellaceae</taxon>
        <taxon>Coemansia</taxon>
    </lineage>
</organism>
<feature type="region of interest" description="Disordered" evidence="1">
    <location>
        <begin position="495"/>
        <end position="526"/>
    </location>
</feature>
<dbReference type="InterPro" id="IPR035899">
    <property type="entry name" value="DBL_dom_sf"/>
</dbReference>
<dbReference type="GO" id="GO:0030010">
    <property type="term" value="P:establishment of cell polarity"/>
    <property type="evidence" value="ECO:0007669"/>
    <property type="project" value="TreeGrafter"/>
</dbReference>
<dbReference type="GO" id="GO:0005085">
    <property type="term" value="F:guanyl-nucleotide exchange factor activity"/>
    <property type="evidence" value="ECO:0007669"/>
    <property type="project" value="InterPro"/>
</dbReference>
<dbReference type="EMBL" id="JANBQF010000121">
    <property type="protein sequence ID" value="KAJ2005051.1"/>
    <property type="molecule type" value="Genomic_DNA"/>
</dbReference>
<keyword evidence="4" id="KW-1185">Reference proteome</keyword>
<dbReference type="GO" id="GO:0005737">
    <property type="term" value="C:cytoplasm"/>
    <property type="evidence" value="ECO:0007669"/>
    <property type="project" value="TreeGrafter"/>
</dbReference>
<dbReference type="SUPFAM" id="SSF48065">
    <property type="entry name" value="DBL homology domain (DH-domain)"/>
    <property type="match status" value="1"/>
</dbReference>
<proteinExistence type="predicted"/>
<dbReference type="GO" id="GO:0031106">
    <property type="term" value="P:septin ring organization"/>
    <property type="evidence" value="ECO:0007669"/>
    <property type="project" value="TreeGrafter"/>
</dbReference>
<dbReference type="GO" id="GO:0005634">
    <property type="term" value="C:nucleus"/>
    <property type="evidence" value="ECO:0007669"/>
    <property type="project" value="TreeGrafter"/>
</dbReference>
<dbReference type="Pfam" id="PF00621">
    <property type="entry name" value="RhoGEF"/>
    <property type="match status" value="1"/>
</dbReference>
<dbReference type="SMART" id="SM00325">
    <property type="entry name" value="RhoGEF"/>
    <property type="match status" value="1"/>
</dbReference>
<name>A0A9W8EIQ2_9FUNG</name>
<evidence type="ECO:0000259" key="2">
    <source>
        <dbReference type="PROSITE" id="PS50010"/>
    </source>
</evidence>
<dbReference type="Gene3D" id="1.20.900.10">
    <property type="entry name" value="Dbl homology (DH) domain"/>
    <property type="match status" value="1"/>
</dbReference>
<dbReference type="InterPro" id="IPR053026">
    <property type="entry name" value="CDC42_GEF"/>
</dbReference>
<dbReference type="GO" id="GO:0000935">
    <property type="term" value="C:division septum"/>
    <property type="evidence" value="ECO:0007669"/>
    <property type="project" value="TreeGrafter"/>
</dbReference>
<dbReference type="InterPro" id="IPR000219">
    <property type="entry name" value="DH_dom"/>
</dbReference>
<dbReference type="PROSITE" id="PS50010">
    <property type="entry name" value="DH_2"/>
    <property type="match status" value="1"/>
</dbReference>
<dbReference type="OrthoDB" id="1594986at2759"/>
<sequence>MNTSAGVFNGRLAVLAMRFTTKCFPVCLGGPKRRALNGACGDSSTSHAVSVSRGAYLSPYDRAVDMIERLLRLPSMATYLYPILVDENIKSTGRFKDPTGPLRTLFEHGYTLNMLLNEVESPFVSTINLYERVDEACYQQHQLGLFWRGCIDAGLAPPGVLSSSSEFELTLTTVTAILDVLQERGRLGAADPRYIKPRIIYPAVRAAYDSPRHAVLAAELAQTEVAYMQDLEQLAAYAARVRAQMDVDPSIFAHVDELLALHRAFSMRIQYVAAMPVDRQFFDAVYDDLMPAFDVYSGFCASRELSQRAYQAALPALRQASCGVDPVFDVPSLFMRPVQRLAQYPMLFQSLVDAVCDSCALLPPEDQAARVPVIKSMYAAMRRSKRVLTRANEATREALNQIQGANFYERVDGMLSEDTLGRLLTSSAVSAKTTRDYEDIEAYLFANSLVLCKPIVPLVSSRSARFRQSLSNLHVTLKGMPLLAFSRAEDRRRSASSVSSSTLHSPAASRRARSPTPDDSAADFQLPTIDTHEPSSLISPPAKLLASYVSLATLRDVPTRPPIIKFTSSVDVTLPATCQLAAREPPRLFVRDCIPTNVISQISQVHELNGTMRLTIQIKMASGDEKALVFRRLTQESAAVWVRMLKRTVPLVPVDDENAAQNAYHGLLVNPRFSPSVLGRPAAV</sequence>
<dbReference type="PANTHER" id="PTHR47339">
    <property type="entry name" value="CELL DIVISION CONTROL PROTEIN 24"/>
    <property type="match status" value="1"/>
</dbReference>
<evidence type="ECO:0000313" key="4">
    <source>
        <dbReference type="Proteomes" id="UP001150907"/>
    </source>
</evidence>
<reference evidence="3" key="1">
    <citation type="submission" date="2022-07" db="EMBL/GenBank/DDBJ databases">
        <title>Phylogenomic reconstructions and comparative analyses of Kickxellomycotina fungi.</title>
        <authorList>
            <person name="Reynolds N.K."/>
            <person name="Stajich J.E."/>
            <person name="Barry K."/>
            <person name="Grigoriev I.V."/>
            <person name="Crous P."/>
            <person name="Smith M.E."/>
        </authorList>
    </citation>
    <scope>NUCLEOTIDE SEQUENCE</scope>
    <source>
        <strain evidence="3">IMI 214461</strain>
    </source>
</reference>
<dbReference type="PANTHER" id="PTHR47339:SF1">
    <property type="entry name" value="CELL DIVISION CONTROL PROTEIN 24"/>
    <property type="match status" value="1"/>
</dbReference>
<comment type="caution">
    <text evidence="3">The sequence shown here is derived from an EMBL/GenBank/DDBJ whole genome shotgun (WGS) entry which is preliminary data.</text>
</comment>
<feature type="domain" description="DH" evidence="2">
    <location>
        <begin position="212"/>
        <end position="405"/>
    </location>
</feature>
<evidence type="ECO:0000256" key="1">
    <source>
        <dbReference type="SAM" id="MobiDB-lite"/>
    </source>
</evidence>
<dbReference type="AlphaFoldDB" id="A0A9W8EIQ2"/>
<protein>
    <submittedName>
        <fullName evidence="3">Guanine nucleotide exchange factor for Cdc42p</fullName>
    </submittedName>
</protein>
<dbReference type="GO" id="GO:0043332">
    <property type="term" value="C:mating projection tip"/>
    <property type="evidence" value="ECO:0007669"/>
    <property type="project" value="TreeGrafter"/>
</dbReference>
<feature type="compositionally biased region" description="Low complexity" evidence="1">
    <location>
        <begin position="495"/>
        <end position="509"/>
    </location>
</feature>
<accession>A0A9W8EIQ2</accession>
<gene>
    <name evidence="3" type="primary">CDC24_3</name>
    <name evidence="3" type="ORF">H4R26_002170</name>
</gene>
<dbReference type="Proteomes" id="UP001150907">
    <property type="component" value="Unassembled WGS sequence"/>
</dbReference>